<dbReference type="PROSITE" id="PS50017">
    <property type="entry name" value="DEATH_DOMAIN"/>
    <property type="match status" value="1"/>
</dbReference>
<reference evidence="3" key="2">
    <citation type="submission" date="2024-06" db="UniProtKB">
        <authorList>
            <consortium name="EnsemblMetazoa"/>
        </authorList>
    </citation>
    <scope>IDENTIFICATION</scope>
</reference>
<feature type="domain" description="Death" evidence="2">
    <location>
        <begin position="37"/>
        <end position="109"/>
    </location>
</feature>
<organism evidence="3 4">
    <name type="scientific">Amphimedon queenslandica</name>
    <name type="common">Sponge</name>
    <dbReference type="NCBI Taxonomy" id="400682"/>
    <lineage>
        <taxon>Eukaryota</taxon>
        <taxon>Metazoa</taxon>
        <taxon>Porifera</taxon>
        <taxon>Demospongiae</taxon>
        <taxon>Heteroscleromorpha</taxon>
        <taxon>Haplosclerida</taxon>
        <taxon>Niphatidae</taxon>
        <taxon>Amphimedon</taxon>
    </lineage>
</organism>
<feature type="compositionally biased region" description="Polar residues" evidence="1">
    <location>
        <begin position="407"/>
        <end position="423"/>
    </location>
</feature>
<dbReference type="RefSeq" id="XP_019860208.1">
    <property type="nucleotide sequence ID" value="XM_020004649.1"/>
</dbReference>
<proteinExistence type="predicted"/>
<dbReference type="InterPro" id="IPR000488">
    <property type="entry name" value="Death_dom"/>
</dbReference>
<evidence type="ECO:0000313" key="3">
    <source>
        <dbReference type="EnsemblMetazoa" id="XP_019860208.1"/>
    </source>
</evidence>
<dbReference type="CDD" id="cd01670">
    <property type="entry name" value="Death"/>
    <property type="match status" value="1"/>
</dbReference>
<keyword evidence="4" id="KW-1185">Reference proteome</keyword>
<dbReference type="GO" id="GO:0007165">
    <property type="term" value="P:signal transduction"/>
    <property type="evidence" value="ECO:0007669"/>
    <property type="project" value="InterPro"/>
</dbReference>
<name>A0AAN0JTJ5_AMPQE</name>
<dbReference type="Proteomes" id="UP000007879">
    <property type="component" value="Unassembled WGS sequence"/>
</dbReference>
<dbReference type="KEGG" id="aqu:109588491"/>
<sequence length="435" mass="49581">MAVRVRAPVLTSGRTLSIRDLNEVTVLLERHKYDKTSYYQLGLRLLLYDNTLRSIEHEHRGQVDRCFTECLAKWLRKADGVETPTIDTLIAALRGIGENAVADGINGERQNLPAMSRYEATPQILSTAERHPAQPLLVNPGVRNLERRVDQVPNLRDIANELQNKFDYLVLAVKKSLESTCTCNSIVVEDAKMLIRGCLRRKITAVPELMPCIYILEGVNDLKSFFDFLSNHDFIGYLNYKLLKKLIELVKDDNEISRRFFEYEKEYAKLLSAASFEDLIPFFEQQSDLSPTAPLGLPYICFRLGSPWLHSRFYTWVSTFGEFSWSYYAILKQLRKNCVIITYAILPFVLDDVIRDLKDPVILKKLEDKGITVIELPQEEEEDFEDIEEDPQIESTAKAEPRAGASSIIQTTSSEGNIPTTSTTTLVGIPHLQLQ</sequence>
<dbReference type="SUPFAM" id="SSF47986">
    <property type="entry name" value="DEATH domain"/>
    <property type="match status" value="1"/>
</dbReference>
<dbReference type="Gene3D" id="1.10.533.10">
    <property type="entry name" value="Death Domain, Fas"/>
    <property type="match status" value="1"/>
</dbReference>
<evidence type="ECO:0000313" key="4">
    <source>
        <dbReference type="Proteomes" id="UP000007879"/>
    </source>
</evidence>
<dbReference type="InterPro" id="IPR011029">
    <property type="entry name" value="DEATH-like_dom_sf"/>
</dbReference>
<feature type="region of interest" description="Disordered" evidence="1">
    <location>
        <begin position="380"/>
        <end position="423"/>
    </location>
</feature>
<feature type="compositionally biased region" description="Acidic residues" evidence="1">
    <location>
        <begin position="380"/>
        <end position="392"/>
    </location>
</feature>
<dbReference type="AlphaFoldDB" id="A0AAN0JTJ5"/>
<evidence type="ECO:0000259" key="2">
    <source>
        <dbReference type="PROSITE" id="PS50017"/>
    </source>
</evidence>
<accession>A0AAN0JTJ5</accession>
<reference evidence="4" key="1">
    <citation type="journal article" date="2010" name="Nature">
        <title>The Amphimedon queenslandica genome and the evolution of animal complexity.</title>
        <authorList>
            <person name="Srivastava M."/>
            <person name="Simakov O."/>
            <person name="Chapman J."/>
            <person name="Fahey B."/>
            <person name="Gauthier M.E."/>
            <person name="Mitros T."/>
            <person name="Richards G.S."/>
            <person name="Conaco C."/>
            <person name="Dacre M."/>
            <person name="Hellsten U."/>
            <person name="Larroux C."/>
            <person name="Putnam N.H."/>
            <person name="Stanke M."/>
            <person name="Adamska M."/>
            <person name="Darling A."/>
            <person name="Degnan S.M."/>
            <person name="Oakley T.H."/>
            <person name="Plachetzki D.C."/>
            <person name="Zhai Y."/>
            <person name="Adamski M."/>
            <person name="Calcino A."/>
            <person name="Cummins S.F."/>
            <person name="Goodstein D.M."/>
            <person name="Harris C."/>
            <person name="Jackson D.J."/>
            <person name="Leys S.P."/>
            <person name="Shu S."/>
            <person name="Woodcroft B.J."/>
            <person name="Vervoort M."/>
            <person name="Kosik K.S."/>
            <person name="Manning G."/>
            <person name="Degnan B.M."/>
            <person name="Rokhsar D.S."/>
        </authorList>
    </citation>
    <scope>NUCLEOTIDE SEQUENCE [LARGE SCALE GENOMIC DNA]</scope>
</reference>
<protein>
    <recommendedName>
        <fullName evidence="2">Death domain-containing protein</fullName>
    </recommendedName>
</protein>
<dbReference type="EnsemblMetazoa" id="XM_020004649.1">
    <property type="protein sequence ID" value="XP_019860208.1"/>
    <property type="gene ID" value="LOC109588491"/>
</dbReference>
<evidence type="ECO:0000256" key="1">
    <source>
        <dbReference type="SAM" id="MobiDB-lite"/>
    </source>
</evidence>
<dbReference type="GeneID" id="109588491"/>